<gene>
    <name evidence="1" type="ORF">N7530_006019</name>
</gene>
<dbReference type="Proteomes" id="UP001147760">
    <property type="component" value="Unassembled WGS sequence"/>
</dbReference>
<reference evidence="1" key="2">
    <citation type="journal article" date="2023" name="IMA Fungus">
        <title>Comparative genomic study of the Penicillium genus elucidates a diverse pangenome and 15 lateral gene transfer events.</title>
        <authorList>
            <person name="Petersen C."/>
            <person name="Sorensen T."/>
            <person name="Nielsen M.R."/>
            <person name="Sondergaard T.E."/>
            <person name="Sorensen J.L."/>
            <person name="Fitzpatrick D.A."/>
            <person name="Frisvad J.C."/>
            <person name="Nielsen K.L."/>
        </authorList>
    </citation>
    <scope>NUCLEOTIDE SEQUENCE</scope>
    <source>
        <strain evidence="1">IBT 17660</strain>
    </source>
</reference>
<comment type="caution">
    <text evidence="1">The sequence shown here is derived from an EMBL/GenBank/DDBJ whole genome shotgun (WGS) entry which is preliminary data.</text>
</comment>
<protein>
    <submittedName>
        <fullName evidence="1">Uncharacterized protein</fullName>
    </submittedName>
</protein>
<evidence type="ECO:0000313" key="2">
    <source>
        <dbReference type="Proteomes" id="UP001147760"/>
    </source>
</evidence>
<evidence type="ECO:0000313" key="1">
    <source>
        <dbReference type="EMBL" id="KAJ5480510.1"/>
    </source>
</evidence>
<keyword evidence="2" id="KW-1185">Reference proteome</keyword>
<proteinExistence type="predicted"/>
<reference evidence="1" key="1">
    <citation type="submission" date="2022-12" db="EMBL/GenBank/DDBJ databases">
        <authorList>
            <person name="Petersen C."/>
        </authorList>
    </citation>
    <scope>NUCLEOTIDE SEQUENCE</scope>
    <source>
        <strain evidence="1">IBT 17660</strain>
    </source>
</reference>
<name>A0A9W9X156_9EURO</name>
<sequence>MAISGSSEATIDSQARQIAIDCIRLIPSTSQLSNLTSLKLVSMTSQISERICKSTALLFNIPELETTLTAELSTEIEQRGTMTTPGSNVR</sequence>
<dbReference type="AlphaFoldDB" id="A0A9W9X156"/>
<organism evidence="1 2">
    <name type="scientific">Penicillium desertorum</name>
    <dbReference type="NCBI Taxonomy" id="1303715"/>
    <lineage>
        <taxon>Eukaryota</taxon>
        <taxon>Fungi</taxon>
        <taxon>Dikarya</taxon>
        <taxon>Ascomycota</taxon>
        <taxon>Pezizomycotina</taxon>
        <taxon>Eurotiomycetes</taxon>
        <taxon>Eurotiomycetidae</taxon>
        <taxon>Eurotiales</taxon>
        <taxon>Aspergillaceae</taxon>
        <taxon>Penicillium</taxon>
    </lineage>
</organism>
<dbReference type="EMBL" id="JAPWDO010000003">
    <property type="protein sequence ID" value="KAJ5480510.1"/>
    <property type="molecule type" value="Genomic_DNA"/>
</dbReference>
<accession>A0A9W9X156</accession>